<dbReference type="PANTHER" id="PTHR46401">
    <property type="entry name" value="GLYCOSYLTRANSFERASE WBBK-RELATED"/>
    <property type="match status" value="1"/>
</dbReference>
<name>A0A0E3K3Q6_CLOSL</name>
<dbReference type="Gene3D" id="3.40.50.2000">
    <property type="entry name" value="Glycogen Phosphorylase B"/>
    <property type="match status" value="2"/>
</dbReference>
<evidence type="ECO:0000259" key="2">
    <source>
        <dbReference type="Pfam" id="PF00534"/>
    </source>
</evidence>
<reference evidence="3 4" key="1">
    <citation type="journal article" date="2015" name="J. Biotechnol.">
        <title>Complete genome sequence of a malodorant-producing acetogen, Clostridium scatologenes ATCC 25775(T).</title>
        <authorList>
            <person name="Zhu Z."/>
            <person name="Guo T."/>
            <person name="Zheng H."/>
            <person name="Song T."/>
            <person name="Ouyang P."/>
            <person name="Xie J."/>
        </authorList>
    </citation>
    <scope>NUCLEOTIDE SEQUENCE [LARGE SCALE GENOMIC DNA]</scope>
    <source>
        <strain evidence="3 4">ATCC 25775</strain>
    </source>
</reference>
<proteinExistence type="predicted"/>
<evidence type="ECO:0000313" key="3">
    <source>
        <dbReference type="EMBL" id="AKA71845.1"/>
    </source>
</evidence>
<organism evidence="3 4">
    <name type="scientific">Clostridium scatologenes</name>
    <dbReference type="NCBI Taxonomy" id="1548"/>
    <lineage>
        <taxon>Bacteria</taxon>
        <taxon>Bacillati</taxon>
        <taxon>Bacillota</taxon>
        <taxon>Clostridia</taxon>
        <taxon>Eubacteriales</taxon>
        <taxon>Clostridiaceae</taxon>
        <taxon>Clostridium</taxon>
    </lineage>
</organism>
<keyword evidence="4" id="KW-1185">Reference proteome</keyword>
<dbReference type="STRING" id="1548.CSCA_4720"/>
<dbReference type="AlphaFoldDB" id="A0A0E3K3Q6"/>
<dbReference type="EMBL" id="CP009933">
    <property type="protein sequence ID" value="AKA71845.1"/>
    <property type="molecule type" value="Genomic_DNA"/>
</dbReference>
<dbReference type="GO" id="GO:0016757">
    <property type="term" value="F:glycosyltransferase activity"/>
    <property type="evidence" value="ECO:0007669"/>
    <property type="project" value="InterPro"/>
</dbReference>
<dbReference type="PANTHER" id="PTHR46401:SF2">
    <property type="entry name" value="GLYCOSYLTRANSFERASE WBBK-RELATED"/>
    <property type="match status" value="1"/>
</dbReference>
<evidence type="ECO:0000256" key="1">
    <source>
        <dbReference type="ARBA" id="ARBA00022679"/>
    </source>
</evidence>
<dbReference type="RefSeq" id="WP_029163424.1">
    <property type="nucleotide sequence ID" value="NZ_CP009933.1"/>
</dbReference>
<dbReference type="HOGENOM" id="CLU_061541_0_0_9"/>
<accession>A0A0E3K3Q6</accession>
<dbReference type="KEGG" id="csq:CSCA_4720"/>
<dbReference type="Proteomes" id="UP000033115">
    <property type="component" value="Chromosome"/>
</dbReference>
<dbReference type="InterPro" id="IPR001296">
    <property type="entry name" value="Glyco_trans_1"/>
</dbReference>
<dbReference type="CDD" id="cd03801">
    <property type="entry name" value="GT4_PimA-like"/>
    <property type="match status" value="1"/>
</dbReference>
<evidence type="ECO:0000313" key="4">
    <source>
        <dbReference type="Proteomes" id="UP000033115"/>
    </source>
</evidence>
<gene>
    <name evidence="3" type="ORF">CSCA_4720</name>
</gene>
<feature type="domain" description="Glycosyl transferase family 1" evidence="2">
    <location>
        <begin position="165"/>
        <end position="300"/>
    </location>
</feature>
<dbReference type="GO" id="GO:0009103">
    <property type="term" value="P:lipopolysaccharide biosynthetic process"/>
    <property type="evidence" value="ECO:0007669"/>
    <property type="project" value="TreeGrafter"/>
</dbReference>
<dbReference type="Pfam" id="PF00534">
    <property type="entry name" value="Glycos_transf_1"/>
    <property type="match status" value="1"/>
</dbReference>
<dbReference type="SUPFAM" id="SSF53756">
    <property type="entry name" value="UDP-Glycosyltransferase/glycogen phosphorylase"/>
    <property type="match status" value="1"/>
</dbReference>
<keyword evidence="1 3" id="KW-0808">Transferase</keyword>
<sequence length="329" mass="38545">MKVLLCIRNDYYRNFAGDSMQALKTAKYLKKMGVEVDINNGSITDYSSYDIVHLFNLTRIGETYNYYKRAKFYNKNIVLSSVYWDLKKYYNYVNDFNDIKLWNKCKSYRLAMLKGCRMVYPNSEMEGNIIKKEFGDFVPYNVIYNGVEIEHDEGILYNFKEKFHLNNYVLCVGRICHRKNQLALSKACNNLGLQLVLIGNINDKEYFNKCMQYDNVVHLGFMDGYNIYNSYRFCETHVLPSFVETPGLSSLEAAAAGCNIVSTSEGSTFEYFNDMVEYCNPYDENSISEAIEKTIKKQKDDTLKRHILNNFSWEKCIKKLYDSYNEIVK</sequence>
<protein>
    <submittedName>
        <fullName evidence="3">Putative glycosyltransferase</fullName>
    </submittedName>
</protein>